<sequence>MTWFVEILLLPIRLRGKKPQTIQCWSNEEDVERMNETSSLTSHRRQMIFVIYFFLLMIEIFVYPGVTFYIQGAISMHVENSWVCDQFVSPGQNTSCLPPSVLPSQVPFLFRWSTFLSIEAGLVLITACLHRRMVSKKREWIEGNSK</sequence>
<keyword evidence="3" id="KW-0614">Plasmid</keyword>
<dbReference type="KEGG" id="aac:Aaci_3097"/>
<gene>
    <name evidence="2" type="ordered locus">Aaci_0556</name>
    <name evidence="3" type="ordered locus">Aaci_3097</name>
</gene>
<dbReference type="KEGG" id="aac:Aaci_0556"/>
<reference evidence="4" key="2">
    <citation type="submission" date="2009-09" db="EMBL/GenBank/DDBJ databases">
        <title>The complete plasmid2 of Alicyclobacillus acidocaldarius subsp. acidocaldarius DSM 446.</title>
        <authorList>
            <consortium name="US DOE Joint Genome Institute (JGI-PGF)"/>
            <person name="Lucas S."/>
            <person name="Copeland A."/>
            <person name="Lapidus A."/>
            <person name="Glavina del Rio T."/>
            <person name="Dalin E."/>
            <person name="Tice H."/>
            <person name="Bruce D."/>
            <person name="Goodwin L."/>
            <person name="Pitluck S."/>
            <person name="Kyrpides N."/>
            <person name="Mavromatis K."/>
            <person name="Ivanova N."/>
            <person name="Ovchinnikova G."/>
            <person name="Chertkov O."/>
            <person name="Sims D."/>
            <person name="Brettin T."/>
            <person name="Detter J.C."/>
            <person name="Han C."/>
            <person name="Larimer F."/>
            <person name="Land M."/>
            <person name="Hauser L."/>
            <person name="Markowitz V."/>
            <person name="Cheng J.-F."/>
            <person name="Hugenholtz P."/>
            <person name="Woyke T."/>
            <person name="Wu D."/>
            <person name="Pukall R."/>
            <person name="Klenk H.-P."/>
            <person name="Eisen J.A."/>
        </authorList>
    </citation>
    <scope>NUCLEOTIDE SEQUENCE [LARGE SCALE GENOMIC DNA]</scope>
    <source>
        <strain evidence="4">ATCC 27009 / DSM 446 / BCRC 14685 / JCM 5260 / KCTC 1825 / NBRC 15652 / NCIMB 11725 / NRRL B-14509 / 104-IA</strain>
        <plasmid evidence="4">pAACI02</plasmid>
    </source>
</reference>
<keyword evidence="1" id="KW-0472">Membrane</keyword>
<evidence type="ECO:0000313" key="4">
    <source>
        <dbReference type="Proteomes" id="UP000001917"/>
    </source>
</evidence>
<dbReference type="HOGENOM" id="CLU_1773473_0_0_9"/>
<geneLocation type="plasmid" evidence="3 4">
    <name>pAACI02</name>
</geneLocation>
<accession>C8WSU9</accession>
<feature type="transmembrane region" description="Helical" evidence="1">
    <location>
        <begin position="109"/>
        <end position="129"/>
    </location>
</feature>
<keyword evidence="1" id="KW-1133">Transmembrane helix</keyword>
<evidence type="ECO:0000256" key="1">
    <source>
        <dbReference type="SAM" id="Phobius"/>
    </source>
</evidence>
<reference evidence="2 4" key="3">
    <citation type="journal article" date="2010" name="Stand. Genomic Sci.">
        <title>Complete genome sequence of Alicyclobacillus acidocaldarius type strain (104-IA).</title>
        <authorList>
            <person name="Mavromatis K."/>
            <person name="Sikorski J."/>
            <person name="Lapidus A."/>
            <person name="Glavina Del Rio T."/>
            <person name="Copeland A."/>
            <person name="Tice H."/>
            <person name="Cheng J.F."/>
            <person name="Lucas S."/>
            <person name="Chen F."/>
            <person name="Nolan M."/>
            <person name="Bruce D."/>
            <person name="Goodwin L."/>
            <person name="Pitluck S."/>
            <person name="Ivanova N."/>
            <person name="Ovchinnikova G."/>
            <person name="Pati A."/>
            <person name="Chen A."/>
            <person name="Palaniappan K."/>
            <person name="Land M."/>
            <person name="Hauser L."/>
            <person name="Chang Y.J."/>
            <person name="Jeffries C.D."/>
            <person name="Chain P."/>
            <person name="Meincke L."/>
            <person name="Sims D."/>
            <person name="Chertkov O."/>
            <person name="Han C."/>
            <person name="Brettin T."/>
            <person name="Detter J.C."/>
            <person name="Wahrenburg C."/>
            <person name="Rohde M."/>
            <person name="Pukall R."/>
            <person name="Goker M."/>
            <person name="Bristow J."/>
            <person name="Eisen J.A."/>
            <person name="Markowitz V."/>
            <person name="Hugenholtz P."/>
            <person name="Klenk H.P."/>
            <person name="Kyrpides N.C."/>
        </authorList>
    </citation>
    <scope>NUCLEOTIDE SEQUENCE [LARGE SCALE GENOMIC DNA]</scope>
    <source>
        <strain evidence="4">ATCC 27009 / DSM 446 / BCRC 14685 / JCM 5260 / KCTC 1825 / NBRC 15652 / NCIMB 11725 / NRRL B-14509 / 104-IA</strain>
        <strain evidence="2">DSM 446</strain>
        <plasmid evidence="3 4">pAACI02</plasmid>
    </source>
</reference>
<proteinExistence type="predicted"/>
<evidence type="ECO:0000313" key="3">
    <source>
        <dbReference type="EMBL" id="ACV60093.1"/>
    </source>
</evidence>
<dbReference type="AlphaFoldDB" id="C8WSU9"/>
<organism evidence="2 4">
    <name type="scientific">Alicyclobacillus acidocaldarius subsp. acidocaldarius (strain ATCC 27009 / DSM 446 / BCRC 14685 / JCM 5260 / KCTC 1825 / NBRC 15652 / NCIMB 11725 / NRRL B-14509 / 104-IA)</name>
    <name type="common">Bacillus acidocaldarius</name>
    <dbReference type="NCBI Taxonomy" id="521098"/>
    <lineage>
        <taxon>Bacteria</taxon>
        <taxon>Bacillati</taxon>
        <taxon>Bacillota</taxon>
        <taxon>Bacilli</taxon>
        <taxon>Bacillales</taxon>
        <taxon>Alicyclobacillaceae</taxon>
        <taxon>Alicyclobacillus</taxon>
    </lineage>
</organism>
<dbReference type="EMBL" id="CP001729">
    <property type="protein sequence ID" value="ACV60093.1"/>
    <property type="molecule type" value="Genomic_DNA"/>
</dbReference>
<dbReference type="Proteomes" id="UP000001917">
    <property type="component" value="Chromosome"/>
</dbReference>
<dbReference type="EMBL" id="CP001727">
    <property type="protein sequence ID" value="ACV57605.1"/>
    <property type="molecule type" value="Genomic_DNA"/>
</dbReference>
<dbReference type="Proteomes" id="UP000001917">
    <property type="component" value="Plasmid pAACI02"/>
</dbReference>
<feature type="transmembrane region" description="Helical" evidence="1">
    <location>
        <begin position="49"/>
        <end position="70"/>
    </location>
</feature>
<keyword evidence="4" id="KW-1185">Reference proteome</keyword>
<keyword evidence="1" id="KW-0812">Transmembrane</keyword>
<evidence type="ECO:0000313" key="2">
    <source>
        <dbReference type="EMBL" id="ACV57605.1"/>
    </source>
</evidence>
<reference evidence="4" key="1">
    <citation type="submission" date="2009-09" db="EMBL/GenBank/DDBJ databases">
        <title>The complete chromosome of Alicyclobacillus acidocaldarius subsp. acidocaldarius DSM 446.</title>
        <authorList>
            <consortium name="US DOE Joint Genome Institute (JGI-PGF)"/>
            <person name="Lucas S."/>
            <person name="Copeland A."/>
            <person name="Lapidus A."/>
            <person name="Glavina del Rio T."/>
            <person name="Dalin E."/>
            <person name="Tice H."/>
            <person name="Bruce D."/>
            <person name="Goodwin L."/>
            <person name="Pitluck S."/>
            <person name="Kyrpides N."/>
            <person name="Mavromatis K."/>
            <person name="Ivanova N."/>
            <person name="Ovchinnikova G."/>
            <person name="Chertkov O."/>
            <person name="Sims D."/>
            <person name="Brettin T."/>
            <person name="Detter J.C."/>
            <person name="Han C."/>
            <person name="Larimer F."/>
            <person name="Land M."/>
            <person name="Hauser L."/>
            <person name="Markowitz V."/>
            <person name="Cheng J.-F."/>
            <person name="Hugenholtz P."/>
            <person name="Woyke T."/>
            <person name="Wu D."/>
            <person name="Pukall R."/>
            <person name="Klenk H.-P."/>
            <person name="Eisen J.A."/>
        </authorList>
    </citation>
    <scope>NUCLEOTIDE SEQUENCE [LARGE SCALE GENOMIC DNA]</scope>
    <source>
        <strain evidence="4">ATCC 27009 / DSM 446 / BCRC 14685 / JCM 5260 / KCTC 1825 / NBRC 15652 / NCIMB 11725 / NRRL B-14509 / 104-IA</strain>
    </source>
</reference>
<protein>
    <submittedName>
        <fullName evidence="2">Uncharacterized protein</fullName>
    </submittedName>
</protein>
<name>C8WSU9_ALIAD</name>